<comment type="caution">
    <text evidence="1">The sequence shown here is derived from an EMBL/GenBank/DDBJ whole genome shotgun (WGS) entry which is preliminary data.</text>
</comment>
<evidence type="ECO:0000313" key="2">
    <source>
        <dbReference type="Proteomes" id="UP001203207"/>
    </source>
</evidence>
<dbReference type="EMBL" id="JAKRVX010000001">
    <property type="protein sequence ID" value="MCL9815885.1"/>
    <property type="molecule type" value="Genomic_DNA"/>
</dbReference>
<keyword evidence="2" id="KW-1185">Reference proteome</keyword>
<reference evidence="1" key="1">
    <citation type="journal article" date="2022" name="Syst. Appl. Microbiol.">
        <title>Natronocalculus amylovorans gen. nov., sp. nov., and Natranaeroarchaeum aerophilus sp. nov., dominant culturable amylolytic natronoarchaea from hypersaline soda lakes in southwestern Siberia.</title>
        <authorList>
            <person name="Sorokin D.Y."/>
            <person name="Elcheninov A.G."/>
            <person name="Khizhniak T.V."/>
            <person name="Koenen M."/>
            <person name="Bale N.J."/>
            <person name="Damste J.S.S."/>
            <person name="Kublanov I.V."/>
        </authorList>
    </citation>
    <scope>NUCLEOTIDE SEQUENCE</scope>
    <source>
        <strain evidence="1">AArc-St2</strain>
    </source>
</reference>
<proteinExistence type="predicted"/>
<dbReference type="AlphaFoldDB" id="A0AAE3FVX8"/>
<reference evidence="1" key="2">
    <citation type="submission" date="2022-02" db="EMBL/GenBank/DDBJ databases">
        <authorList>
            <person name="Elcheninov A.G."/>
            <person name="Sorokin D.Y."/>
            <person name="Kublanov I.V."/>
        </authorList>
    </citation>
    <scope>NUCLEOTIDE SEQUENCE</scope>
    <source>
        <strain evidence="1">AArc-St2</strain>
    </source>
</reference>
<name>A0AAE3FVX8_9EURY</name>
<dbReference type="Proteomes" id="UP001203207">
    <property type="component" value="Unassembled WGS sequence"/>
</dbReference>
<evidence type="ECO:0000313" key="1">
    <source>
        <dbReference type="EMBL" id="MCL9815885.1"/>
    </source>
</evidence>
<protein>
    <submittedName>
        <fullName evidence="1">Uncharacterized protein</fullName>
    </submittedName>
</protein>
<dbReference type="RefSeq" id="WP_250582805.1">
    <property type="nucleotide sequence ID" value="NZ_JAKRVX010000001.1"/>
</dbReference>
<organism evidence="1 2">
    <name type="scientific">Natronocalculus amylovorans</name>
    <dbReference type="NCBI Taxonomy" id="2917812"/>
    <lineage>
        <taxon>Archaea</taxon>
        <taxon>Methanobacteriati</taxon>
        <taxon>Methanobacteriota</taxon>
        <taxon>Stenosarchaea group</taxon>
        <taxon>Halobacteria</taxon>
        <taxon>Halobacteriales</taxon>
        <taxon>Haloferacaceae</taxon>
        <taxon>Natronocalculus</taxon>
    </lineage>
</organism>
<accession>A0AAE3FVX8</accession>
<gene>
    <name evidence="1" type="ORF">AArcSt2_02910</name>
</gene>
<sequence>MNDTGAGSDRVTFSISDSTVTIKDTLGGGSLQVDADGLSTVQPALTDRFLFPVDNAISFETEKLTFQSQTTIRLRDEYGDDLGSFSTTPRDLSRGTYCLDITADIKIYIRVCDGAFSAAFAGGYHSDTEFTVTFDTSTNIVLGARSNHTLPEATITVPDSPESLARVLPYLGSSIKEFSPERSWPSLRGHPPQIEHGSEIYIPEHLSKPDTGIRVTVKPSYADLYRVTPLVYYFGADLELGDEPALHLDLGYAEPLETPTHSLTETVNRLLSSCFYLDTITRIGGYYSLPRQEYEYVAEKLPFYPENLSELTLSEQLMEYLEVPFDTLEPYLPKWPLSATLREGPDDMELLPYLCNDLANIRVGQNLDAYTSSKYNKSSIHGTTVSPATGKTLLTTDSYRTGLSYTAVDPSEFSAVFVFTDTHRAETLEQLFSTAPNRFSALLDNRRTIITAPTVAQLQRVFQSDADLIYIDHPISDGLVRCSDGTVDLSSITSELPSVISVVNDTDLQNLRQLNHVGLLCGMSFNRHPDVVDLFSMSVLIAAGISVSQVASSIPVSSQLIGATTQQIVLQPDGRVPAEFDLSPITDDLFELTTTSSFTNHHPIGSVKIFDQFFEEGSFQLMGTIASKTVALSNEEILHILSESPTSTFANIPIYYPYDLSVEFIEHATHFKQNDIPSLDILHE</sequence>